<name>A0A401UQD3_9CLOT</name>
<gene>
    <name evidence="1" type="ORF">Ctaglu_33440</name>
</gene>
<evidence type="ECO:0000313" key="1">
    <source>
        <dbReference type="EMBL" id="GCD11721.1"/>
    </source>
</evidence>
<sequence>MYKGQICVVDFILKDNKGELWDCVIFDKDEKGQMSIQDENIIHKRLTDKNRDFTFQNRCTHGYMSAGAIKRFSIHLINGRDF</sequence>
<proteinExistence type="predicted"/>
<comment type="caution">
    <text evidence="1">The sequence shown here is derived from an EMBL/GenBank/DDBJ whole genome shotgun (WGS) entry which is preliminary data.</text>
</comment>
<evidence type="ECO:0000313" key="2">
    <source>
        <dbReference type="Proteomes" id="UP000287872"/>
    </source>
</evidence>
<reference evidence="1 2" key="1">
    <citation type="submission" date="2018-11" db="EMBL/GenBank/DDBJ databases">
        <title>Genome sequencing and assembly of Clostridium tagluense strain A121.</title>
        <authorList>
            <person name="Murakami T."/>
            <person name="Segawa T."/>
            <person name="Shcherbakova V.A."/>
            <person name="Mori H."/>
            <person name="Yoshimura Y."/>
        </authorList>
    </citation>
    <scope>NUCLEOTIDE SEQUENCE [LARGE SCALE GENOMIC DNA]</scope>
    <source>
        <strain evidence="1 2">A121</strain>
    </source>
</reference>
<accession>A0A401UQD3</accession>
<dbReference type="EMBL" id="BHYK01000021">
    <property type="protein sequence ID" value="GCD11721.1"/>
    <property type="molecule type" value="Genomic_DNA"/>
</dbReference>
<organism evidence="1 2">
    <name type="scientific">Clostridium tagluense</name>
    <dbReference type="NCBI Taxonomy" id="360422"/>
    <lineage>
        <taxon>Bacteria</taxon>
        <taxon>Bacillati</taxon>
        <taxon>Bacillota</taxon>
        <taxon>Clostridia</taxon>
        <taxon>Eubacteriales</taxon>
        <taxon>Clostridiaceae</taxon>
        <taxon>Clostridium</taxon>
    </lineage>
</organism>
<dbReference type="Proteomes" id="UP000287872">
    <property type="component" value="Unassembled WGS sequence"/>
</dbReference>
<dbReference type="AlphaFoldDB" id="A0A401UQD3"/>
<dbReference type="RefSeq" id="WP_125003797.1">
    <property type="nucleotide sequence ID" value="NZ_BHYK01000021.1"/>
</dbReference>
<keyword evidence="2" id="KW-1185">Reference proteome</keyword>
<protein>
    <submittedName>
        <fullName evidence="1">Uncharacterized protein</fullName>
    </submittedName>
</protein>